<evidence type="ECO:0000256" key="1">
    <source>
        <dbReference type="ARBA" id="ARBA00009431"/>
    </source>
</evidence>
<dbReference type="Proteomes" id="UP000271162">
    <property type="component" value="Unassembled WGS sequence"/>
</dbReference>
<keyword evidence="4 7" id="KW-0732">Signal</keyword>
<dbReference type="EMBL" id="UYSL01001331">
    <property type="protein sequence ID" value="VDL65116.1"/>
    <property type="molecule type" value="Genomic_DNA"/>
</dbReference>
<dbReference type="GO" id="GO:0006508">
    <property type="term" value="P:proteolysis"/>
    <property type="evidence" value="ECO:0007669"/>
    <property type="project" value="UniProtKB-KW"/>
</dbReference>
<evidence type="ECO:0000256" key="5">
    <source>
        <dbReference type="ARBA" id="ARBA00022801"/>
    </source>
</evidence>
<evidence type="ECO:0000256" key="2">
    <source>
        <dbReference type="ARBA" id="ARBA00022645"/>
    </source>
</evidence>
<dbReference type="InterPro" id="IPR029058">
    <property type="entry name" value="AB_hydrolase_fold"/>
</dbReference>
<evidence type="ECO:0000313" key="10">
    <source>
        <dbReference type="WBParaSite" id="NBR_0000158301-mRNA-1"/>
    </source>
</evidence>
<evidence type="ECO:0000313" key="8">
    <source>
        <dbReference type="EMBL" id="VDL65116.1"/>
    </source>
</evidence>
<keyword evidence="9" id="KW-1185">Reference proteome</keyword>
<keyword evidence="3" id="KW-0645">Protease</keyword>
<comment type="similarity">
    <text evidence="1">Belongs to the peptidase S10 family.</text>
</comment>
<dbReference type="PANTHER" id="PTHR11802:SF3">
    <property type="entry name" value="RETINOID-INDUCIBLE SERINE CARBOXYPEPTIDASE"/>
    <property type="match status" value="1"/>
</dbReference>
<keyword evidence="2" id="KW-0121">Carboxypeptidase</keyword>
<dbReference type="PANTHER" id="PTHR11802">
    <property type="entry name" value="SERINE PROTEASE FAMILY S10 SERINE CARBOXYPEPTIDASE"/>
    <property type="match status" value="1"/>
</dbReference>
<feature type="chain" id="PRO_5043124712" evidence="7">
    <location>
        <begin position="23"/>
        <end position="259"/>
    </location>
</feature>
<evidence type="ECO:0000256" key="6">
    <source>
        <dbReference type="ARBA" id="ARBA00023180"/>
    </source>
</evidence>
<feature type="signal peptide" evidence="7">
    <location>
        <begin position="1"/>
        <end position="22"/>
    </location>
</feature>
<dbReference type="Gene3D" id="3.40.50.1820">
    <property type="entry name" value="alpha/beta hydrolase"/>
    <property type="match status" value="1"/>
</dbReference>
<dbReference type="SUPFAM" id="SSF53474">
    <property type="entry name" value="alpha/beta-Hydrolases"/>
    <property type="match status" value="1"/>
</dbReference>
<name>A0A0N4XGD1_NIPBR</name>
<dbReference type="AlphaFoldDB" id="A0A0N4XGD1"/>
<dbReference type="WBParaSite" id="NBR_0000158301-mRNA-1">
    <property type="protein sequence ID" value="NBR_0000158301-mRNA-1"/>
    <property type="gene ID" value="NBR_0000158301"/>
</dbReference>
<keyword evidence="6" id="KW-0325">Glycoprotein</keyword>
<reference evidence="10" key="1">
    <citation type="submission" date="2017-02" db="UniProtKB">
        <authorList>
            <consortium name="WormBaseParasite"/>
        </authorList>
    </citation>
    <scope>IDENTIFICATION</scope>
</reference>
<gene>
    <name evidence="8" type="ORF">NBR_LOCUS1584</name>
</gene>
<dbReference type="GO" id="GO:0004185">
    <property type="term" value="F:serine-type carboxypeptidase activity"/>
    <property type="evidence" value="ECO:0007669"/>
    <property type="project" value="InterPro"/>
</dbReference>
<evidence type="ECO:0000313" key="9">
    <source>
        <dbReference type="Proteomes" id="UP000271162"/>
    </source>
</evidence>
<organism evidence="10">
    <name type="scientific">Nippostrongylus brasiliensis</name>
    <name type="common">Rat hookworm</name>
    <dbReference type="NCBI Taxonomy" id="27835"/>
    <lineage>
        <taxon>Eukaryota</taxon>
        <taxon>Metazoa</taxon>
        <taxon>Ecdysozoa</taxon>
        <taxon>Nematoda</taxon>
        <taxon>Chromadorea</taxon>
        <taxon>Rhabditida</taxon>
        <taxon>Rhabditina</taxon>
        <taxon>Rhabditomorpha</taxon>
        <taxon>Strongyloidea</taxon>
        <taxon>Heligmosomidae</taxon>
        <taxon>Nippostrongylus</taxon>
    </lineage>
</organism>
<dbReference type="OMA" id="APMTRTH"/>
<dbReference type="STRING" id="27835.A0A0N4XGD1"/>
<reference evidence="8 9" key="2">
    <citation type="submission" date="2018-11" db="EMBL/GenBank/DDBJ databases">
        <authorList>
            <consortium name="Pathogen Informatics"/>
        </authorList>
    </citation>
    <scope>NUCLEOTIDE SEQUENCE [LARGE SCALE GENOMIC DNA]</scope>
</reference>
<dbReference type="Pfam" id="PF00450">
    <property type="entry name" value="Peptidase_S10"/>
    <property type="match status" value="1"/>
</dbReference>
<sequence length="259" mass="29012">MRLVTLAPLALALTLQCLPVIADITRTPKAQADRIVNLPGVTFALNFEQFSGYLPTSTEYGNADLFYWSIESQNNATTDPLILFINGDLGCSSTGSLFEEIGPFRIYQSQDVVNENVFSWNKVQWSLKIEKFMKFKMNSRRSPQVANLLVIDMPYTGLTPNPPWAMNDDDKVVSTLLSALDQFFIAYPERLVNQFYVAGEGYGSVYATRIAYHFMQQLSLGKATANLQGVIIENGLLSVKTEFNTILPIYYTHGYAGKE</sequence>
<dbReference type="InterPro" id="IPR001563">
    <property type="entry name" value="Peptidase_S10"/>
</dbReference>
<evidence type="ECO:0000256" key="7">
    <source>
        <dbReference type="SAM" id="SignalP"/>
    </source>
</evidence>
<keyword evidence="5" id="KW-0378">Hydrolase</keyword>
<evidence type="ECO:0000256" key="3">
    <source>
        <dbReference type="ARBA" id="ARBA00022670"/>
    </source>
</evidence>
<accession>A0A0N4XGD1</accession>
<proteinExistence type="inferred from homology"/>
<evidence type="ECO:0000256" key="4">
    <source>
        <dbReference type="ARBA" id="ARBA00022729"/>
    </source>
</evidence>
<protein>
    <submittedName>
        <fullName evidence="10">Lysosomal protective protein (inferred by orthology to a human protein)</fullName>
    </submittedName>
</protein>